<dbReference type="InterPro" id="IPR006115">
    <property type="entry name" value="6PGDH_NADP-bd"/>
</dbReference>
<reference evidence="3" key="1">
    <citation type="submission" date="2019-01" db="EMBL/GenBank/DDBJ databases">
        <title>Cytophagaceae bacterium strain CAR-16.</title>
        <authorList>
            <person name="Chen W.-M."/>
        </authorList>
    </citation>
    <scope>NUCLEOTIDE SEQUENCE [LARGE SCALE GENOMIC DNA]</scope>
    <source>
        <strain evidence="3">WWJ-16</strain>
    </source>
</reference>
<dbReference type="OrthoDB" id="751203at2"/>
<dbReference type="AlphaFoldDB" id="A0A4Q1KD39"/>
<evidence type="ECO:0000313" key="3">
    <source>
        <dbReference type="Proteomes" id="UP000289857"/>
    </source>
</evidence>
<proteinExistence type="predicted"/>
<comment type="caution">
    <text evidence="2">The sequence shown here is derived from an EMBL/GenBank/DDBJ whole genome shotgun (WGS) entry which is preliminary data.</text>
</comment>
<protein>
    <submittedName>
        <fullName evidence="2">SDR family NAD(P)-dependent oxidoreductase</fullName>
    </submittedName>
</protein>
<dbReference type="GO" id="GO:0050661">
    <property type="term" value="F:NADP binding"/>
    <property type="evidence" value="ECO:0007669"/>
    <property type="project" value="InterPro"/>
</dbReference>
<sequence>MKETIGILGCGWLGFPLAQSLVEKGYRVKGTSTTVDKCVQLTAHGIDAFHIAINENDIAGDWESFVNGLDQLLINIPPRLRKDDTASYVSKVELLLKNLPKNQRIKIIWVSSTSVFSDLQETITDQTVPQPDTESGKELVRAEECIQNSGFPFTIVRFGGLIGKDRHPIKYLSGRKNNERPDAPVNLIELYDCISILEECIHREAINQSINAVHPEHPSRKAYYVDAAQSRNLPLPEFNETDQRSGKCIHPDYLLENWKYIFQVRP</sequence>
<dbReference type="Gene3D" id="3.40.50.720">
    <property type="entry name" value="NAD(P)-binding Rossmann-like Domain"/>
    <property type="match status" value="1"/>
</dbReference>
<dbReference type="RefSeq" id="WP_129460425.1">
    <property type="nucleotide sequence ID" value="NZ_SBKN01000001.1"/>
</dbReference>
<dbReference type="SUPFAM" id="SSF51735">
    <property type="entry name" value="NAD(P)-binding Rossmann-fold domains"/>
    <property type="match status" value="1"/>
</dbReference>
<dbReference type="InterPro" id="IPR036291">
    <property type="entry name" value="NAD(P)-bd_dom_sf"/>
</dbReference>
<keyword evidence="3" id="KW-1185">Reference proteome</keyword>
<dbReference type="EMBL" id="SBKN01000001">
    <property type="protein sequence ID" value="RXR24449.1"/>
    <property type="molecule type" value="Genomic_DNA"/>
</dbReference>
<feature type="domain" description="6-phosphogluconate dehydrogenase NADP-binding" evidence="1">
    <location>
        <begin position="4"/>
        <end position="102"/>
    </location>
</feature>
<evidence type="ECO:0000259" key="1">
    <source>
        <dbReference type="Pfam" id="PF03446"/>
    </source>
</evidence>
<gene>
    <name evidence="2" type="ORF">EQG61_03095</name>
</gene>
<evidence type="ECO:0000313" key="2">
    <source>
        <dbReference type="EMBL" id="RXR24449.1"/>
    </source>
</evidence>
<dbReference type="Proteomes" id="UP000289857">
    <property type="component" value="Unassembled WGS sequence"/>
</dbReference>
<accession>A0A4Q1KD39</accession>
<name>A0A4Q1KD39_9FLAO</name>
<organism evidence="2 3">
    <name type="scientific">Flavobacterium stagni</name>
    <dbReference type="NCBI Taxonomy" id="2506421"/>
    <lineage>
        <taxon>Bacteria</taxon>
        <taxon>Pseudomonadati</taxon>
        <taxon>Bacteroidota</taxon>
        <taxon>Flavobacteriia</taxon>
        <taxon>Flavobacteriales</taxon>
        <taxon>Flavobacteriaceae</taxon>
        <taxon>Flavobacterium</taxon>
    </lineage>
</organism>
<dbReference type="Pfam" id="PF03446">
    <property type="entry name" value="NAD_binding_2"/>
    <property type="match status" value="1"/>
</dbReference>